<name>A0A4Y3PN16_BREPA</name>
<keyword evidence="1" id="KW-1133">Transmembrane helix</keyword>
<keyword evidence="3" id="KW-1185">Reference proteome</keyword>
<evidence type="ECO:0000256" key="1">
    <source>
        <dbReference type="SAM" id="Phobius"/>
    </source>
</evidence>
<evidence type="ECO:0000313" key="2">
    <source>
        <dbReference type="EMBL" id="GEB33386.1"/>
    </source>
</evidence>
<dbReference type="GeneID" id="87611127"/>
<sequence>MSTPMTAFVAVLVLGVVAYLTMWWEGTWVNLRFTKWYFAIIVVLAIATGGYFWFTGDTI</sequence>
<accession>A0A4Y3PN16</accession>
<protein>
    <submittedName>
        <fullName evidence="2">Uncharacterized protein</fullName>
    </submittedName>
</protein>
<dbReference type="AlphaFoldDB" id="A0A4Y3PN16"/>
<feature type="transmembrane region" description="Helical" evidence="1">
    <location>
        <begin position="36"/>
        <end position="54"/>
    </location>
</feature>
<dbReference type="SUPFAM" id="SSF49723">
    <property type="entry name" value="Lipase/lipooxygenase domain (PLAT/LH2 domain)"/>
    <property type="match status" value="1"/>
</dbReference>
<organism evidence="2 3">
    <name type="scientific">Brevibacillus parabrevis</name>
    <dbReference type="NCBI Taxonomy" id="54914"/>
    <lineage>
        <taxon>Bacteria</taxon>
        <taxon>Bacillati</taxon>
        <taxon>Bacillota</taxon>
        <taxon>Bacilli</taxon>
        <taxon>Bacillales</taxon>
        <taxon>Paenibacillaceae</taxon>
        <taxon>Brevibacillus</taxon>
    </lineage>
</organism>
<dbReference type="STRING" id="54914.AV540_00785"/>
<evidence type="ECO:0000313" key="3">
    <source>
        <dbReference type="Proteomes" id="UP000316882"/>
    </source>
</evidence>
<reference evidence="2 3" key="1">
    <citation type="submission" date="2019-06" db="EMBL/GenBank/DDBJ databases">
        <title>Whole genome shotgun sequence of Brevibacillus parabrevis NBRC 12334.</title>
        <authorList>
            <person name="Hosoyama A."/>
            <person name="Uohara A."/>
            <person name="Ohji S."/>
            <person name="Ichikawa N."/>
        </authorList>
    </citation>
    <scope>NUCLEOTIDE SEQUENCE [LARGE SCALE GENOMIC DNA]</scope>
    <source>
        <strain evidence="2 3">NBRC 12334</strain>
    </source>
</reference>
<keyword evidence="1" id="KW-0472">Membrane</keyword>
<comment type="caution">
    <text evidence="2">The sequence shown here is derived from an EMBL/GenBank/DDBJ whole genome shotgun (WGS) entry which is preliminary data.</text>
</comment>
<gene>
    <name evidence="2" type="ORF">BPA01_29660</name>
</gene>
<feature type="transmembrane region" description="Helical" evidence="1">
    <location>
        <begin position="6"/>
        <end position="24"/>
    </location>
</feature>
<dbReference type="RefSeq" id="WP_122963716.1">
    <property type="nucleotide sequence ID" value="NZ_BJMH01000013.1"/>
</dbReference>
<dbReference type="EMBL" id="BJMH01000013">
    <property type="protein sequence ID" value="GEB33386.1"/>
    <property type="molecule type" value="Genomic_DNA"/>
</dbReference>
<keyword evidence="1" id="KW-0812">Transmembrane</keyword>
<dbReference type="InterPro" id="IPR036392">
    <property type="entry name" value="PLAT/LH2_dom_sf"/>
</dbReference>
<dbReference type="Proteomes" id="UP000316882">
    <property type="component" value="Unassembled WGS sequence"/>
</dbReference>
<proteinExistence type="predicted"/>